<accession>A0A2R5FZB5</accession>
<dbReference type="PANTHER" id="PTHR43308">
    <property type="entry name" value="OUTER MEMBRANE PROTEIN ALPHA-RELATED"/>
    <property type="match status" value="1"/>
</dbReference>
<evidence type="ECO:0000259" key="1">
    <source>
        <dbReference type="PROSITE" id="PS51272"/>
    </source>
</evidence>
<sequence length="685" mass="74786">MEIRGFGIGTCLAIPVVLGLLSQGERIKEFLVPNTHQDQVSTNKEMSLSSRQLISANSKPKTYYVSGSGNDKNNGLSTSSAFRTIQKAADLTNPGDTVLIMNGVYKNMAKAGSVVNIKRSGKANAWIRYKAYPGHSPKIQHNTWNGILISNGASYIEINGLEVIGNNANITLDYAMSQKTNKVNPLTNGNCINIDGRNNGRIHHIRIVNNKVHDCGGGGISAIQSDYVTIDNNVVFNNAWYSVYGNSGISLLNNWNSDNNRGYKMFITNNKSYNNRMYIPWIAVGMITDGNGIIIDSSRNDEKKIKMSPYIGRTLVKNNLSFNNGGSGIHSFLSDHVDIVNNTAILNNQSPEIENGQIFANKSSDVKILRNILYAYPGKVINSNYNTQNVTYDYNIYLNSSKINVKGPNDVVADSEFLSKHPTIEKISSNWKSKLDRQNPPTRNNVESKSVSLVCEPMTYTLQSKPIQAGCSSTSLAQTPASPSAQTTAFSDVSSNYWAAQFIQQLSQRGVIAGFPDGTFRPDEPVTRAQFAAMVDKAFRKSQQRQAIKFSDVPSNYWASSAIGKAYSIGFLAGYPGNRFGPNQAIPRQQVLVSLANGLGYTSGGNTESTLRYFNDASNIASYARSPIAAATEKQIVVNYPNVKSLNPTATATRAQVAAFIYQALVSSNQAPAINSPYVVSNPRN</sequence>
<reference evidence="2 3" key="1">
    <citation type="submission" date="2017-06" db="EMBL/GenBank/DDBJ databases">
        <title>Genome sequencing of cyanobaciteial culture collection at National Institute for Environmental Studies (NIES).</title>
        <authorList>
            <person name="Hirose Y."/>
            <person name="Shimura Y."/>
            <person name="Fujisawa T."/>
            <person name="Nakamura Y."/>
            <person name="Kawachi M."/>
        </authorList>
    </citation>
    <scope>NUCLEOTIDE SEQUENCE [LARGE SCALE GENOMIC DNA]</scope>
    <source>
        <strain evidence="2 3">NIES-4072</strain>
    </source>
</reference>
<evidence type="ECO:0000313" key="3">
    <source>
        <dbReference type="Proteomes" id="UP000245124"/>
    </source>
</evidence>
<dbReference type="InterPro" id="IPR011050">
    <property type="entry name" value="Pectin_lyase_fold/virulence"/>
</dbReference>
<protein>
    <submittedName>
        <fullName evidence="2">S-layer domain-containing protein</fullName>
    </submittedName>
</protein>
<dbReference type="Gene3D" id="2.160.20.10">
    <property type="entry name" value="Single-stranded right-handed beta-helix, Pectin lyase-like"/>
    <property type="match status" value="1"/>
</dbReference>
<dbReference type="Pfam" id="PF00395">
    <property type="entry name" value="SLH"/>
    <property type="match status" value="3"/>
</dbReference>
<dbReference type="PANTHER" id="PTHR43308:SF5">
    <property type="entry name" value="S-LAYER PROTEIN _ PEPTIDOGLYCAN ENDO-BETA-N-ACETYLGLUCOSAMINIDASE"/>
    <property type="match status" value="1"/>
</dbReference>
<proteinExistence type="predicted"/>
<feature type="domain" description="SLH" evidence="1">
    <location>
        <begin position="611"/>
        <end position="675"/>
    </location>
</feature>
<evidence type="ECO:0000313" key="2">
    <source>
        <dbReference type="EMBL" id="GBG21191.1"/>
    </source>
</evidence>
<dbReference type="EMBL" id="BDUD01000001">
    <property type="protein sequence ID" value="GBG21191.1"/>
    <property type="molecule type" value="Genomic_DNA"/>
</dbReference>
<dbReference type="Proteomes" id="UP000245124">
    <property type="component" value="Unassembled WGS sequence"/>
</dbReference>
<dbReference type="SUPFAM" id="SSF51126">
    <property type="entry name" value="Pectin lyase-like"/>
    <property type="match status" value="1"/>
</dbReference>
<dbReference type="InterPro" id="IPR006626">
    <property type="entry name" value="PbH1"/>
</dbReference>
<gene>
    <name evidence="2" type="ORF">NIES4072_48740</name>
</gene>
<feature type="domain" description="SLH" evidence="1">
    <location>
        <begin position="486"/>
        <end position="549"/>
    </location>
</feature>
<name>A0A2R5FZB5_NOSCO</name>
<dbReference type="SMART" id="SM00710">
    <property type="entry name" value="PbH1"/>
    <property type="match status" value="5"/>
</dbReference>
<dbReference type="PROSITE" id="PS51272">
    <property type="entry name" value="SLH"/>
    <property type="match status" value="3"/>
</dbReference>
<dbReference type="InterPro" id="IPR051465">
    <property type="entry name" value="Cell_Envelope_Struct_Comp"/>
</dbReference>
<dbReference type="InterPro" id="IPR001119">
    <property type="entry name" value="SLH_dom"/>
</dbReference>
<keyword evidence="3" id="KW-1185">Reference proteome</keyword>
<feature type="domain" description="SLH" evidence="1">
    <location>
        <begin position="550"/>
        <end position="609"/>
    </location>
</feature>
<dbReference type="InterPro" id="IPR012334">
    <property type="entry name" value="Pectin_lyas_fold"/>
</dbReference>
<dbReference type="AlphaFoldDB" id="A0A2R5FZB5"/>
<organism evidence="2 3">
    <name type="scientific">Nostoc commune NIES-4072</name>
    <dbReference type="NCBI Taxonomy" id="2005467"/>
    <lineage>
        <taxon>Bacteria</taxon>
        <taxon>Bacillati</taxon>
        <taxon>Cyanobacteriota</taxon>
        <taxon>Cyanophyceae</taxon>
        <taxon>Nostocales</taxon>
        <taxon>Nostocaceae</taxon>
        <taxon>Nostoc</taxon>
    </lineage>
</organism>
<comment type="caution">
    <text evidence="2">The sequence shown here is derived from an EMBL/GenBank/DDBJ whole genome shotgun (WGS) entry which is preliminary data.</text>
</comment>